<dbReference type="PANTHER" id="PTHR30487">
    <property type="entry name" value="TYPE 4 PREPILIN-LIKE PROTEINS LEADER PEPTIDE-PROCESSING ENZYME"/>
    <property type="match status" value="1"/>
</dbReference>
<keyword evidence="9" id="KW-0378">Hydrolase</keyword>
<evidence type="ECO:0000256" key="6">
    <source>
        <dbReference type="ARBA" id="ARBA00022989"/>
    </source>
</evidence>
<feature type="transmembrane region" description="Helical" evidence="10">
    <location>
        <begin position="133"/>
        <end position="151"/>
    </location>
</feature>
<dbReference type="GO" id="GO:0005886">
    <property type="term" value="C:plasma membrane"/>
    <property type="evidence" value="ECO:0007669"/>
    <property type="project" value="UniProtKB-SubCell"/>
</dbReference>
<keyword evidence="7 10" id="KW-0472">Membrane</keyword>
<keyword evidence="14" id="KW-1185">Reference proteome</keyword>
<evidence type="ECO:0000313" key="13">
    <source>
        <dbReference type="EMBL" id="WOE76287.1"/>
    </source>
</evidence>
<evidence type="ECO:0000259" key="11">
    <source>
        <dbReference type="Pfam" id="PF01478"/>
    </source>
</evidence>
<evidence type="ECO:0000313" key="14">
    <source>
        <dbReference type="Proteomes" id="UP001302429"/>
    </source>
</evidence>
<evidence type="ECO:0000259" key="12">
    <source>
        <dbReference type="Pfam" id="PF06750"/>
    </source>
</evidence>
<feature type="transmembrane region" description="Helical" evidence="10">
    <location>
        <begin position="235"/>
        <end position="257"/>
    </location>
</feature>
<feature type="transmembrane region" description="Helical" evidence="10">
    <location>
        <begin position="198"/>
        <end position="223"/>
    </location>
</feature>
<dbReference type="EC" id="2.1.1.-" evidence="9"/>
<dbReference type="Proteomes" id="UP001302429">
    <property type="component" value="Chromosome"/>
</dbReference>
<dbReference type="PRINTS" id="PR00864">
    <property type="entry name" value="PREPILNPTASE"/>
</dbReference>
<dbReference type="GO" id="GO:0032259">
    <property type="term" value="P:methylation"/>
    <property type="evidence" value="ECO:0007669"/>
    <property type="project" value="UniProtKB-KW"/>
</dbReference>
<dbReference type="InterPro" id="IPR050882">
    <property type="entry name" value="Prepilin_peptidase/N-MTase"/>
</dbReference>
<feature type="transmembrane region" description="Helical" evidence="10">
    <location>
        <begin position="158"/>
        <end position="178"/>
    </location>
</feature>
<keyword evidence="9" id="KW-0808">Transferase</keyword>
<organism evidence="13 14">
    <name type="scientific">Alterisphingorhabdus coralli</name>
    <dbReference type="NCBI Taxonomy" id="3071408"/>
    <lineage>
        <taxon>Bacteria</taxon>
        <taxon>Pseudomonadati</taxon>
        <taxon>Pseudomonadota</taxon>
        <taxon>Alphaproteobacteria</taxon>
        <taxon>Sphingomonadales</taxon>
        <taxon>Sphingomonadaceae</taxon>
        <taxon>Alterisphingorhabdus (ex Yan et al. 2024)</taxon>
    </lineage>
</organism>
<dbReference type="Gene3D" id="1.20.120.1220">
    <property type="match status" value="1"/>
</dbReference>
<dbReference type="RefSeq" id="WP_317083892.1">
    <property type="nucleotide sequence ID" value="NZ_CP136594.1"/>
</dbReference>
<evidence type="ECO:0000256" key="3">
    <source>
        <dbReference type="ARBA" id="ARBA00022475"/>
    </source>
</evidence>
<feature type="transmembrane region" description="Helical" evidence="10">
    <location>
        <begin position="12"/>
        <end position="31"/>
    </location>
</feature>
<feature type="domain" description="Prepilin peptidase A24 N-terminal" evidence="12">
    <location>
        <begin position="18"/>
        <end position="97"/>
    </location>
</feature>
<keyword evidence="5 9" id="KW-0812">Transmembrane</keyword>
<comment type="similarity">
    <text evidence="2 8">Belongs to the peptidase A24 family.</text>
</comment>
<feature type="domain" description="Prepilin type IV endopeptidase peptidase" evidence="11">
    <location>
        <begin position="111"/>
        <end position="220"/>
    </location>
</feature>
<evidence type="ECO:0000256" key="4">
    <source>
        <dbReference type="ARBA" id="ARBA00022519"/>
    </source>
</evidence>
<evidence type="ECO:0000256" key="10">
    <source>
        <dbReference type="SAM" id="Phobius"/>
    </source>
</evidence>
<keyword evidence="9" id="KW-0511">Multifunctional enzyme</keyword>
<comment type="catalytic activity">
    <reaction evidence="9">
        <text>Typically cleaves a -Gly-|-Phe- bond to release an N-terminal, basic peptide of 5-8 residues from type IV prepilin, and then N-methylates the new N-terminal amino group, the methyl donor being S-adenosyl-L-methionine.</text>
        <dbReference type="EC" id="3.4.23.43"/>
    </reaction>
</comment>
<keyword evidence="9" id="KW-0645">Protease</keyword>
<keyword evidence="9" id="KW-0489">Methyltransferase</keyword>
<gene>
    <name evidence="13" type="ORF">RB602_06115</name>
</gene>
<keyword evidence="6 10" id="KW-1133">Transmembrane helix</keyword>
<dbReference type="PANTHER" id="PTHR30487:SF0">
    <property type="entry name" value="PREPILIN LEADER PEPTIDASE_N-METHYLTRANSFERASE-RELATED"/>
    <property type="match status" value="1"/>
</dbReference>
<feature type="transmembrane region" description="Helical" evidence="10">
    <location>
        <begin position="88"/>
        <end position="121"/>
    </location>
</feature>
<name>A0AA97FAY7_9SPHN</name>
<dbReference type="EMBL" id="CP136594">
    <property type="protein sequence ID" value="WOE76287.1"/>
    <property type="molecule type" value="Genomic_DNA"/>
</dbReference>
<dbReference type="InterPro" id="IPR014032">
    <property type="entry name" value="Peptidase_A24A_bac"/>
</dbReference>
<dbReference type="InterPro" id="IPR000045">
    <property type="entry name" value="Prepilin_IV_endopep_pep"/>
</dbReference>
<dbReference type="EC" id="3.4.23.43" evidence="9"/>
<evidence type="ECO:0000256" key="9">
    <source>
        <dbReference type="RuleBase" id="RU003794"/>
    </source>
</evidence>
<evidence type="ECO:0000256" key="8">
    <source>
        <dbReference type="RuleBase" id="RU003793"/>
    </source>
</evidence>
<accession>A0AA97FAY7</accession>
<comment type="subcellular location">
    <subcellularLocation>
        <location evidence="1">Cell inner membrane</location>
        <topology evidence="1">Multi-pass membrane protein</topology>
    </subcellularLocation>
    <subcellularLocation>
        <location evidence="9">Cell membrane</location>
        <topology evidence="9">Multi-pass membrane protein</topology>
    </subcellularLocation>
</comment>
<keyword evidence="3" id="KW-1003">Cell membrane</keyword>
<protein>
    <recommendedName>
        <fullName evidence="9">Prepilin leader peptidase/N-methyltransferase</fullName>
        <ecNumber evidence="9">2.1.1.-</ecNumber>
        <ecNumber evidence="9">3.4.23.43</ecNumber>
    </recommendedName>
</protein>
<dbReference type="GO" id="GO:0008168">
    <property type="term" value="F:methyltransferase activity"/>
    <property type="evidence" value="ECO:0007669"/>
    <property type="project" value="UniProtKB-KW"/>
</dbReference>
<dbReference type="GO" id="GO:0004190">
    <property type="term" value="F:aspartic-type endopeptidase activity"/>
    <property type="evidence" value="ECO:0007669"/>
    <property type="project" value="UniProtKB-EC"/>
</dbReference>
<keyword evidence="4" id="KW-0997">Cell inner membrane</keyword>
<dbReference type="AlphaFoldDB" id="A0AA97FAY7"/>
<dbReference type="Pfam" id="PF01478">
    <property type="entry name" value="Peptidase_A24"/>
    <property type="match status" value="1"/>
</dbReference>
<evidence type="ECO:0000256" key="1">
    <source>
        <dbReference type="ARBA" id="ARBA00004429"/>
    </source>
</evidence>
<comment type="function">
    <text evidence="9">Plays an essential role in type IV pili and type II pseudopili formation by proteolytically removing the leader sequence from substrate proteins and subsequently monomethylating the alpha-amino group of the newly exposed N-terminal phenylalanine.</text>
</comment>
<sequence>MIVQLLTHPIYAPLFAAILGAILGSFMGALVSRWPAGRSVLAPRSACDSCGTPLRWYELVPIVSFLIQRGKCRYCGAAIGSDALAIEVIAAVIGAVSLIIMPGWGGVMLAFFGWLLLPLAWLDMRHYWLPDPLVIVLALGGLGLGMTGLFPPPLLDRIIGGIGGFVALAAVSIAYRALRGRDGLGGGDPKLFGAIGLWLGWQMLPFLLLAAAGFGLILALVAIIGGRQIGAATQFPFGTLLAIPAWLLLALGGPALIG</sequence>
<evidence type="ECO:0000256" key="5">
    <source>
        <dbReference type="ARBA" id="ARBA00022692"/>
    </source>
</evidence>
<dbReference type="KEGG" id="acoa:RB602_06115"/>
<proteinExistence type="inferred from homology"/>
<evidence type="ECO:0000256" key="2">
    <source>
        <dbReference type="ARBA" id="ARBA00005801"/>
    </source>
</evidence>
<reference evidence="13 14" key="1">
    <citation type="submission" date="2023-10" db="EMBL/GenBank/DDBJ databases">
        <title>Complete genome sequence of a Sphingomonadaceae bacterium.</title>
        <authorList>
            <person name="Yan C."/>
        </authorList>
    </citation>
    <scope>NUCLEOTIDE SEQUENCE [LARGE SCALE GENOMIC DNA]</scope>
    <source>
        <strain evidence="13 14">SCSIO 66989</strain>
    </source>
</reference>
<dbReference type="Pfam" id="PF06750">
    <property type="entry name" value="A24_N_bact"/>
    <property type="match status" value="1"/>
</dbReference>
<evidence type="ECO:0000256" key="7">
    <source>
        <dbReference type="ARBA" id="ARBA00023136"/>
    </source>
</evidence>
<dbReference type="GO" id="GO:0006465">
    <property type="term" value="P:signal peptide processing"/>
    <property type="evidence" value="ECO:0007669"/>
    <property type="project" value="TreeGrafter"/>
</dbReference>
<dbReference type="InterPro" id="IPR010627">
    <property type="entry name" value="Prepilin_pept_A24_N"/>
</dbReference>